<reference evidence="2 3" key="2">
    <citation type="journal article" date="2008" name="Nature">
        <title>The Phaeodactylum genome reveals the evolutionary history of diatom genomes.</title>
        <authorList>
            <person name="Bowler C."/>
            <person name="Allen A.E."/>
            <person name="Badger J.H."/>
            <person name="Grimwood J."/>
            <person name="Jabbari K."/>
            <person name="Kuo A."/>
            <person name="Maheswari U."/>
            <person name="Martens C."/>
            <person name="Maumus F."/>
            <person name="Otillar R.P."/>
            <person name="Rayko E."/>
            <person name="Salamov A."/>
            <person name="Vandepoele K."/>
            <person name="Beszteri B."/>
            <person name="Gruber A."/>
            <person name="Heijde M."/>
            <person name="Katinka M."/>
            <person name="Mock T."/>
            <person name="Valentin K."/>
            <person name="Verret F."/>
            <person name="Berges J.A."/>
            <person name="Brownlee C."/>
            <person name="Cadoret J.P."/>
            <person name="Chiovitti A."/>
            <person name="Choi C.J."/>
            <person name="Coesel S."/>
            <person name="De Martino A."/>
            <person name="Detter J.C."/>
            <person name="Durkin C."/>
            <person name="Falciatore A."/>
            <person name="Fournet J."/>
            <person name="Haruta M."/>
            <person name="Huysman M.J."/>
            <person name="Jenkins B.D."/>
            <person name="Jiroutova K."/>
            <person name="Jorgensen R.E."/>
            <person name="Joubert Y."/>
            <person name="Kaplan A."/>
            <person name="Kroger N."/>
            <person name="Kroth P.G."/>
            <person name="La Roche J."/>
            <person name="Lindquist E."/>
            <person name="Lommer M."/>
            <person name="Martin-Jezequel V."/>
            <person name="Lopez P.J."/>
            <person name="Lucas S."/>
            <person name="Mangogna M."/>
            <person name="McGinnis K."/>
            <person name="Medlin L.K."/>
            <person name="Montsant A."/>
            <person name="Oudot-Le Secq M.P."/>
            <person name="Napoli C."/>
            <person name="Obornik M."/>
            <person name="Parker M.S."/>
            <person name="Petit J.L."/>
            <person name="Porcel B.M."/>
            <person name="Poulsen N."/>
            <person name="Robison M."/>
            <person name="Rychlewski L."/>
            <person name="Rynearson T.A."/>
            <person name="Schmutz J."/>
            <person name="Shapiro H."/>
            <person name="Siaut M."/>
            <person name="Stanley M."/>
            <person name="Sussman M.R."/>
            <person name="Taylor A.R."/>
            <person name="Vardi A."/>
            <person name="von Dassow P."/>
            <person name="Vyverman W."/>
            <person name="Willis A."/>
            <person name="Wyrwicz L.S."/>
            <person name="Rokhsar D.S."/>
            <person name="Weissenbach J."/>
            <person name="Armbrust E.V."/>
            <person name="Green B.R."/>
            <person name="Van de Peer Y."/>
            <person name="Grigoriev I.V."/>
        </authorList>
    </citation>
    <scope>NUCLEOTIDE SEQUENCE [LARGE SCALE GENOMIC DNA]</scope>
    <source>
        <strain evidence="2 3">CCMP1335</strain>
    </source>
</reference>
<evidence type="ECO:0000256" key="1">
    <source>
        <dbReference type="SAM" id="MobiDB-lite"/>
    </source>
</evidence>
<dbReference type="PaxDb" id="35128-Thaps22109"/>
<dbReference type="HOGENOM" id="CLU_624879_0_0_1"/>
<organism evidence="2 3">
    <name type="scientific">Thalassiosira pseudonana</name>
    <name type="common">Marine diatom</name>
    <name type="synonym">Cyclotella nana</name>
    <dbReference type="NCBI Taxonomy" id="35128"/>
    <lineage>
        <taxon>Eukaryota</taxon>
        <taxon>Sar</taxon>
        <taxon>Stramenopiles</taxon>
        <taxon>Ochrophyta</taxon>
        <taxon>Bacillariophyta</taxon>
        <taxon>Coscinodiscophyceae</taxon>
        <taxon>Thalassiosirophycidae</taxon>
        <taxon>Thalassiosirales</taxon>
        <taxon>Thalassiosiraceae</taxon>
        <taxon>Thalassiosira</taxon>
    </lineage>
</organism>
<gene>
    <name evidence="2" type="ORF">THAPSDRAFT_22109</name>
</gene>
<feature type="region of interest" description="Disordered" evidence="1">
    <location>
        <begin position="222"/>
        <end position="245"/>
    </location>
</feature>
<protein>
    <submittedName>
        <fullName evidence="2">Uncharacterized protein</fullName>
    </submittedName>
</protein>
<dbReference type="GeneID" id="7446761"/>
<dbReference type="InParanoid" id="B8C128"/>
<dbReference type="EMBL" id="CM000641">
    <property type="protein sequence ID" value="EED92708.1"/>
    <property type="molecule type" value="Genomic_DNA"/>
</dbReference>
<evidence type="ECO:0000313" key="2">
    <source>
        <dbReference type="EMBL" id="EED92708.1"/>
    </source>
</evidence>
<reference evidence="2 3" key="1">
    <citation type="journal article" date="2004" name="Science">
        <title>The genome of the diatom Thalassiosira pseudonana: ecology, evolution, and metabolism.</title>
        <authorList>
            <person name="Armbrust E.V."/>
            <person name="Berges J.A."/>
            <person name="Bowler C."/>
            <person name="Green B.R."/>
            <person name="Martinez D."/>
            <person name="Putnam N.H."/>
            <person name="Zhou S."/>
            <person name="Allen A.E."/>
            <person name="Apt K.E."/>
            <person name="Bechner M."/>
            <person name="Brzezinski M.A."/>
            <person name="Chaal B.K."/>
            <person name="Chiovitti A."/>
            <person name="Davis A.K."/>
            <person name="Demarest M.S."/>
            <person name="Detter J.C."/>
            <person name="Glavina T."/>
            <person name="Goodstein D."/>
            <person name="Hadi M.Z."/>
            <person name="Hellsten U."/>
            <person name="Hildebrand M."/>
            <person name="Jenkins B.D."/>
            <person name="Jurka J."/>
            <person name="Kapitonov V.V."/>
            <person name="Kroger N."/>
            <person name="Lau W.W."/>
            <person name="Lane T.W."/>
            <person name="Larimer F.W."/>
            <person name="Lippmeier J.C."/>
            <person name="Lucas S."/>
            <person name="Medina M."/>
            <person name="Montsant A."/>
            <person name="Obornik M."/>
            <person name="Parker M.S."/>
            <person name="Palenik B."/>
            <person name="Pazour G.J."/>
            <person name="Richardson P.M."/>
            <person name="Rynearson T.A."/>
            <person name="Saito M.A."/>
            <person name="Schwartz D.C."/>
            <person name="Thamatrakoln K."/>
            <person name="Valentin K."/>
            <person name="Vardi A."/>
            <person name="Wilkerson F.P."/>
            <person name="Rokhsar D.S."/>
        </authorList>
    </citation>
    <scope>NUCLEOTIDE SEQUENCE [LARGE SCALE GENOMIC DNA]</scope>
    <source>
        <strain evidence="2 3">CCMP1335</strain>
    </source>
</reference>
<keyword evidence="3" id="KW-1185">Reference proteome</keyword>
<name>B8C128_THAPS</name>
<sequence>MSGSNRSRGGPSQPPLGGMGMPPMNPMMGMGMPMMPGYVGYQFPMPGMMDPMGAYPQSAMTGIPPNVGGAPVGKEETVEHKITLHFPGMPRPFDAPFPERRLPVCDRCKRNYKSRDLCRTRDGHKTLPWTNTYIAITVDKSAVIEEEDGTMTYADIPLKGELMDTPLMCLGPADGSMKSEPICKVCREKNYTRDYCRNTCKHTTPPWSTTYIKVMANTDPNAAKETYTSGKPNKRRKKSTQAEDEIDGKIKLAPDDADGGNAFAASYIGSPTDEQNSDDLTQIHQSMTFLATVSSKSVIARWCERIQYPETSSQDPLENILPPMPTANGAAASASALADSNPEFPGASNFMNNPGGMNTQLWEAFRAGAMWAQAQHNGGGGGHGMPSYGQYGMPPGAMPGMGGGADAWGGGYPGMGGFPGMGGLEGGAKKVKDENESDV</sequence>
<feature type="region of interest" description="Disordered" evidence="1">
    <location>
        <begin position="1"/>
        <end position="22"/>
    </location>
</feature>
<proteinExistence type="predicted"/>
<evidence type="ECO:0000313" key="3">
    <source>
        <dbReference type="Proteomes" id="UP000001449"/>
    </source>
</evidence>
<dbReference type="KEGG" id="tps:THAPSDRAFT_22109"/>
<dbReference type="AlphaFoldDB" id="B8C128"/>
<dbReference type="Proteomes" id="UP000001449">
    <property type="component" value="Chromosome 4"/>
</dbReference>
<accession>B8C128</accession>
<dbReference type="RefSeq" id="XP_002289171.1">
    <property type="nucleotide sequence ID" value="XM_002289135.1"/>
</dbReference>